<proteinExistence type="predicted"/>
<dbReference type="Proteomes" id="UP000549616">
    <property type="component" value="Unassembled WGS sequence"/>
</dbReference>
<name>A0A853B796_9PSEU</name>
<dbReference type="EMBL" id="JACCFK010000001">
    <property type="protein sequence ID" value="NYI90591.1"/>
    <property type="molecule type" value="Genomic_DNA"/>
</dbReference>
<evidence type="ECO:0000313" key="2">
    <source>
        <dbReference type="Proteomes" id="UP000549616"/>
    </source>
</evidence>
<sequence>MGDHWAGTGFDRAGLTESVLQRWLGFREGVSPAEGDRRFHGWLFGPELTGASDADGHALFVFEMALGMAEREMTTEAFVLLRWLGETYIRHPDPGVVRRMVSTLTEDCFALGVRNTADNELAREVLRAVVDQAAPDAPAEVERAVCQALVHVAHLRGETAGPRENKIVDVRRLWREIAERWSASADPELRERAAQGWTNTAAAALQSGDEAAAREAYAEIVRRFGDDRPAAGSELERWLAVAGNAPGLLDGLHIGDPEFQLAYLERQRHFHPGDRMEILVEAARQAHVNSAGAVRAWVCSGQPFVLLLRNFELTERSGISDSEFVRGEEGGDHVQILTHRKSEGVLTELAGGVPLVQVASTTAGELEVNNWYGGFVAPHRLYLPTASWFDTVRSLIAVADQIIVWADELTPSLARELGELTARGRCDDTLILMEEANRDPFAQIYLPRRAGEPLTPDHPVLADFPHRLDGTTLEGRTVRDTPLLMRLVERLREAALEPAVSRLPRTRARLDAVDPQPR</sequence>
<dbReference type="AlphaFoldDB" id="A0A853B796"/>
<keyword evidence="2" id="KW-1185">Reference proteome</keyword>
<accession>A0A853B796</accession>
<gene>
    <name evidence="1" type="ORF">HNR02_003914</name>
</gene>
<protein>
    <submittedName>
        <fullName evidence="1">Uncharacterized protein</fullName>
    </submittedName>
</protein>
<comment type="caution">
    <text evidence="1">The sequence shown here is derived from an EMBL/GenBank/DDBJ whole genome shotgun (WGS) entry which is preliminary data.</text>
</comment>
<organism evidence="1 2">
    <name type="scientific">Amycolatopsis endophytica</name>
    <dbReference type="NCBI Taxonomy" id="860233"/>
    <lineage>
        <taxon>Bacteria</taxon>
        <taxon>Bacillati</taxon>
        <taxon>Actinomycetota</taxon>
        <taxon>Actinomycetes</taxon>
        <taxon>Pseudonocardiales</taxon>
        <taxon>Pseudonocardiaceae</taxon>
        <taxon>Amycolatopsis</taxon>
    </lineage>
</organism>
<reference evidence="1 2" key="1">
    <citation type="submission" date="2020-07" db="EMBL/GenBank/DDBJ databases">
        <title>Sequencing the genomes of 1000 actinobacteria strains.</title>
        <authorList>
            <person name="Klenk H.-P."/>
        </authorList>
    </citation>
    <scope>NUCLEOTIDE SEQUENCE [LARGE SCALE GENOMIC DNA]</scope>
    <source>
        <strain evidence="1 2">DSM 104006</strain>
    </source>
</reference>
<evidence type="ECO:0000313" key="1">
    <source>
        <dbReference type="EMBL" id="NYI90591.1"/>
    </source>
</evidence>
<dbReference type="RefSeq" id="WP_179774597.1">
    <property type="nucleotide sequence ID" value="NZ_JACCFK010000001.1"/>
</dbReference>